<dbReference type="OrthoDB" id="2626668at2"/>
<gene>
    <name evidence="1" type="ORF">CGZ75_13070</name>
</gene>
<keyword evidence="2" id="KW-1185">Reference proteome</keyword>
<organism evidence="1 2">
    <name type="scientific">Paenibacillus herberti</name>
    <dbReference type="NCBI Taxonomy" id="1619309"/>
    <lineage>
        <taxon>Bacteria</taxon>
        <taxon>Bacillati</taxon>
        <taxon>Bacillota</taxon>
        <taxon>Bacilli</taxon>
        <taxon>Bacillales</taxon>
        <taxon>Paenibacillaceae</taxon>
        <taxon>Paenibacillus</taxon>
    </lineage>
</organism>
<accession>A0A229NVK5</accession>
<dbReference type="RefSeq" id="WP_089524762.1">
    <property type="nucleotide sequence ID" value="NZ_NMUQ01000002.1"/>
</dbReference>
<evidence type="ECO:0000313" key="1">
    <source>
        <dbReference type="EMBL" id="OXM13937.1"/>
    </source>
</evidence>
<dbReference type="AlphaFoldDB" id="A0A229NVK5"/>
<name>A0A229NVK5_9BACL</name>
<evidence type="ECO:0008006" key="3">
    <source>
        <dbReference type="Google" id="ProtNLM"/>
    </source>
</evidence>
<protein>
    <recommendedName>
        <fullName evidence="3">YgiT-type zinc finger domain-containing protein</fullName>
    </recommendedName>
</protein>
<reference evidence="1 2" key="1">
    <citation type="submission" date="2017-07" db="EMBL/GenBank/DDBJ databases">
        <title>Paenibacillus herberti R33 genome sequencing and assembly.</title>
        <authorList>
            <person name="Su W."/>
        </authorList>
    </citation>
    <scope>NUCLEOTIDE SEQUENCE [LARGE SCALE GENOMIC DNA]</scope>
    <source>
        <strain evidence="1 2">R33</strain>
    </source>
</reference>
<proteinExistence type="predicted"/>
<dbReference type="Proteomes" id="UP000215145">
    <property type="component" value="Unassembled WGS sequence"/>
</dbReference>
<evidence type="ECO:0000313" key="2">
    <source>
        <dbReference type="Proteomes" id="UP000215145"/>
    </source>
</evidence>
<sequence length="149" mass="16989">MLTNKELKELGVIKSVNGVHLPADFCLVSLLNQYQLSSALSDEHHDIICEFLFELEIDLGLCDGDKEEVKRFKELDGSINDRICDSCGQQGSEVFMEYKKIIVQEIECTIPAVPANRCTHCGEISYDQEALDYIEREKEAVEESRRQED</sequence>
<comment type="caution">
    <text evidence="1">The sequence shown here is derived from an EMBL/GenBank/DDBJ whole genome shotgun (WGS) entry which is preliminary data.</text>
</comment>
<dbReference type="EMBL" id="NMUQ01000002">
    <property type="protein sequence ID" value="OXM13937.1"/>
    <property type="molecule type" value="Genomic_DNA"/>
</dbReference>